<dbReference type="SUPFAM" id="SSF55729">
    <property type="entry name" value="Acyl-CoA N-acyltransferases (Nat)"/>
    <property type="match status" value="1"/>
</dbReference>
<protein>
    <submittedName>
        <fullName evidence="4">Putative N-acetyltransferase YjcF</fullName>
        <ecNumber evidence="4">2.3.1.-</ecNumber>
    </submittedName>
</protein>
<dbReference type="RefSeq" id="WP_146564741.1">
    <property type="nucleotide sequence ID" value="NZ_SIHJ01000001.1"/>
</dbReference>
<dbReference type="Proteomes" id="UP000316714">
    <property type="component" value="Unassembled WGS sequence"/>
</dbReference>
<dbReference type="InterPro" id="IPR000182">
    <property type="entry name" value="GNAT_dom"/>
</dbReference>
<evidence type="ECO:0000256" key="2">
    <source>
        <dbReference type="ARBA" id="ARBA00023315"/>
    </source>
</evidence>
<dbReference type="PROSITE" id="PS51186">
    <property type="entry name" value="GNAT"/>
    <property type="match status" value="1"/>
</dbReference>
<evidence type="ECO:0000313" key="5">
    <source>
        <dbReference type="Proteomes" id="UP000316714"/>
    </source>
</evidence>
<feature type="domain" description="N-acetyltransferase" evidence="3">
    <location>
        <begin position="2"/>
        <end position="144"/>
    </location>
</feature>
<dbReference type="AlphaFoldDB" id="A0A5C5VFH3"/>
<dbReference type="EMBL" id="SIHJ01000001">
    <property type="protein sequence ID" value="TWT37404.1"/>
    <property type="molecule type" value="Genomic_DNA"/>
</dbReference>
<organism evidence="4 5">
    <name type="scientific">Posidoniimonas corsicana</name>
    <dbReference type="NCBI Taxonomy" id="1938618"/>
    <lineage>
        <taxon>Bacteria</taxon>
        <taxon>Pseudomonadati</taxon>
        <taxon>Planctomycetota</taxon>
        <taxon>Planctomycetia</taxon>
        <taxon>Pirellulales</taxon>
        <taxon>Lacipirellulaceae</taxon>
        <taxon>Posidoniimonas</taxon>
    </lineage>
</organism>
<dbReference type="OrthoDB" id="9796171at2"/>
<dbReference type="InterPro" id="IPR050832">
    <property type="entry name" value="Bact_Acetyltransf"/>
</dbReference>
<reference evidence="4 5" key="1">
    <citation type="submission" date="2019-02" db="EMBL/GenBank/DDBJ databases">
        <title>Deep-cultivation of Planctomycetes and their phenomic and genomic characterization uncovers novel biology.</title>
        <authorList>
            <person name="Wiegand S."/>
            <person name="Jogler M."/>
            <person name="Boedeker C."/>
            <person name="Pinto D."/>
            <person name="Vollmers J."/>
            <person name="Rivas-Marin E."/>
            <person name="Kohn T."/>
            <person name="Peeters S.H."/>
            <person name="Heuer A."/>
            <person name="Rast P."/>
            <person name="Oberbeckmann S."/>
            <person name="Bunk B."/>
            <person name="Jeske O."/>
            <person name="Meyerdierks A."/>
            <person name="Storesund J.E."/>
            <person name="Kallscheuer N."/>
            <person name="Luecker S."/>
            <person name="Lage O.M."/>
            <person name="Pohl T."/>
            <person name="Merkel B.J."/>
            <person name="Hornburger P."/>
            <person name="Mueller R.-W."/>
            <person name="Bruemmer F."/>
            <person name="Labrenz M."/>
            <person name="Spormann A.M."/>
            <person name="Op Den Camp H."/>
            <person name="Overmann J."/>
            <person name="Amann R."/>
            <person name="Jetten M.S.M."/>
            <person name="Mascher T."/>
            <person name="Medema M.H."/>
            <person name="Devos D.P."/>
            <person name="Kaster A.-K."/>
            <person name="Ovreas L."/>
            <person name="Rohde M."/>
            <person name="Galperin M.Y."/>
            <person name="Jogler C."/>
        </authorList>
    </citation>
    <scope>NUCLEOTIDE SEQUENCE [LARGE SCALE GENOMIC DNA]</scope>
    <source>
        <strain evidence="4 5">KOR34</strain>
    </source>
</reference>
<name>A0A5C5VFH3_9BACT</name>
<comment type="caution">
    <text evidence="4">The sequence shown here is derived from an EMBL/GenBank/DDBJ whole genome shotgun (WGS) entry which is preliminary data.</text>
</comment>
<gene>
    <name evidence="4" type="primary">yjcF_1</name>
    <name evidence="4" type="ORF">KOR34_23540</name>
</gene>
<dbReference type="PANTHER" id="PTHR43877">
    <property type="entry name" value="AMINOALKYLPHOSPHONATE N-ACETYLTRANSFERASE-RELATED-RELATED"/>
    <property type="match status" value="1"/>
</dbReference>
<proteinExistence type="predicted"/>
<accession>A0A5C5VFH3</accession>
<dbReference type="EC" id="2.3.1.-" evidence="4"/>
<evidence type="ECO:0000256" key="1">
    <source>
        <dbReference type="ARBA" id="ARBA00022679"/>
    </source>
</evidence>
<dbReference type="Gene3D" id="3.40.630.30">
    <property type="match status" value="1"/>
</dbReference>
<keyword evidence="1 4" id="KW-0808">Transferase</keyword>
<evidence type="ECO:0000313" key="4">
    <source>
        <dbReference type="EMBL" id="TWT37404.1"/>
    </source>
</evidence>
<dbReference type="CDD" id="cd04301">
    <property type="entry name" value="NAT_SF"/>
    <property type="match status" value="1"/>
</dbReference>
<evidence type="ECO:0000259" key="3">
    <source>
        <dbReference type="PROSITE" id="PS51186"/>
    </source>
</evidence>
<dbReference type="InterPro" id="IPR016181">
    <property type="entry name" value="Acyl_CoA_acyltransferase"/>
</dbReference>
<keyword evidence="5" id="KW-1185">Reference proteome</keyword>
<dbReference type="GO" id="GO:0016747">
    <property type="term" value="F:acyltransferase activity, transferring groups other than amino-acyl groups"/>
    <property type="evidence" value="ECO:0007669"/>
    <property type="project" value="InterPro"/>
</dbReference>
<dbReference type="Pfam" id="PF13673">
    <property type="entry name" value="Acetyltransf_10"/>
    <property type="match status" value="1"/>
</dbReference>
<keyword evidence="2 4" id="KW-0012">Acyltransferase</keyword>
<sequence length="145" mass="16069">MPQFREIAHNSDDYRRACRLRQAVLRSPLGLDLFQEDLAGEADQLHFGLFEAAELLACVVAKPTSPTAVQLRQMAVDPTQQGRGYGRRLLGSVEPALVERGYTSVTLHARVPAIGFYEKLGYRLVGGEFEEVGIAHVEMQKDLDG</sequence>